<dbReference type="SMART" id="SM00015">
    <property type="entry name" value="IQ"/>
    <property type="match status" value="3"/>
</dbReference>
<dbReference type="CDD" id="cd23767">
    <property type="entry name" value="IQCD"/>
    <property type="match status" value="1"/>
</dbReference>
<dbReference type="PROSITE" id="PS50096">
    <property type="entry name" value="IQ"/>
    <property type="match status" value="3"/>
</dbReference>
<dbReference type="InterPro" id="IPR000048">
    <property type="entry name" value="IQ_motif_EF-hand-BS"/>
</dbReference>
<keyword evidence="1" id="KW-0175">Coiled coil</keyword>
<dbReference type="GeneID" id="108633099"/>
<evidence type="ECO:0000313" key="4">
    <source>
        <dbReference type="RefSeq" id="XP_017893574.1"/>
    </source>
</evidence>
<accession>A0AAJ7JID3</accession>
<keyword evidence="3" id="KW-1185">Reference proteome</keyword>
<feature type="compositionally biased region" description="Polar residues" evidence="2">
    <location>
        <begin position="99"/>
        <end position="110"/>
    </location>
</feature>
<gene>
    <name evidence="4" type="primary">LOC108633099</name>
</gene>
<feature type="coiled-coil region" evidence="1">
    <location>
        <begin position="152"/>
        <end position="183"/>
    </location>
</feature>
<dbReference type="RefSeq" id="XP_017893574.1">
    <property type="nucleotide sequence ID" value="XM_018038085.2"/>
</dbReference>
<dbReference type="AlphaFoldDB" id="A0AAJ7JID3"/>
<dbReference type="CTD" id="3535"/>
<dbReference type="PANTHER" id="PTHR10699:SF11">
    <property type="entry name" value="IGLOO, ISOFORM A"/>
    <property type="match status" value="1"/>
</dbReference>
<dbReference type="Gene3D" id="1.20.5.190">
    <property type="match status" value="2"/>
</dbReference>
<evidence type="ECO:0000256" key="2">
    <source>
        <dbReference type="SAM" id="MobiDB-lite"/>
    </source>
</evidence>
<feature type="compositionally biased region" description="Basic and acidic residues" evidence="2">
    <location>
        <begin position="44"/>
        <end position="77"/>
    </location>
</feature>
<dbReference type="Pfam" id="PF00612">
    <property type="entry name" value="IQ"/>
    <property type="match status" value="3"/>
</dbReference>
<feature type="compositionally biased region" description="Basic and acidic residues" evidence="2">
    <location>
        <begin position="16"/>
        <end position="25"/>
    </location>
</feature>
<dbReference type="KEGG" id="ccal:108633099"/>
<protein>
    <submittedName>
        <fullName evidence="4">HIRA-interacting protein 3</fullName>
    </submittedName>
</protein>
<name>A0AAJ7JID3_9HYME</name>
<dbReference type="PANTHER" id="PTHR10699">
    <property type="entry name" value="NEUROMODULIN"/>
    <property type="match status" value="1"/>
</dbReference>
<dbReference type="GO" id="GO:0005516">
    <property type="term" value="F:calmodulin binding"/>
    <property type="evidence" value="ECO:0007669"/>
    <property type="project" value="TreeGrafter"/>
</dbReference>
<proteinExistence type="predicted"/>
<dbReference type="Proteomes" id="UP000694925">
    <property type="component" value="Unplaced"/>
</dbReference>
<evidence type="ECO:0000256" key="1">
    <source>
        <dbReference type="SAM" id="Coils"/>
    </source>
</evidence>
<sequence length="218" mass="24158">MGCNTSKESVQPVANEAKEDAKNGDIPKASETNSAKVESQETQAKQEESKESKKESESEVEASKGEKNGDKEREEAATRIQAAFRGHHTRKSMKETESSTKQTGTKQNSEPTKEELQQEFRADDKELCEAATKIQASFRGHMSRKEQAVTLVKSAENTVDNVVSKMEDKAKEAENELEGIDLSDPDLHKAATKIQASFRGHKVRQEVNVVGQPEEPKK</sequence>
<evidence type="ECO:0000313" key="3">
    <source>
        <dbReference type="Proteomes" id="UP000694925"/>
    </source>
</evidence>
<organism evidence="3 4">
    <name type="scientific">Ceratina calcarata</name>
    <dbReference type="NCBI Taxonomy" id="156304"/>
    <lineage>
        <taxon>Eukaryota</taxon>
        <taxon>Metazoa</taxon>
        <taxon>Ecdysozoa</taxon>
        <taxon>Arthropoda</taxon>
        <taxon>Hexapoda</taxon>
        <taxon>Insecta</taxon>
        <taxon>Pterygota</taxon>
        <taxon>Neoptera</taxon>
        <taxon>Endopterygota</taxon>
        <taxon>Hymenoptera</taxon>
        <taxon>Apocrita</taxon>
        <taxon>Aculeata</taxon>
        <taxon>Apoidea</taxon>
        <taxon>Anthophila</taxon>
        <taxon>Apidae</taxon>
        <taxon>Ceratina</taxon>
        <taxon>Zadontomerus</taxon>
    </lineage>
</organism>
<feature type="region of interest" description="Disordered" evidence="2">
    <location>
        <begin position="1"/>
        <end position="118"/>
    </location>
</feature>
<reference evidence="4" key="1">
    <citation type="submission" date="2025-08" db="UniProtKB">
        <authorList>
            <consortium name="RefSeq"/>
        </authorList>
    </citation>
    <scope>IDENTIFICATION</scope>
    <source>
        <tissue evidence="4">Whole body</tissue>
    </source>
</reference>